<dbReference type="InterPro" id="IPR050351">
    <property type="entry name" value="BphY/WalK/GraS-like"/>
</dbReference>
<dbReference type="RefSeq" id="WP_200466162.1">
    <property type="nucleotide sequence ID" value="NZ_JAENRR010000046.1"/>
</dbReference>
<dbReference type="SUPFAM" id="SSF47384">
    <property type="entry name" value="Homodimeric domain of signal transducing histidine kinase"/>
    <property type="match status" value="1"/>
</dbReference>
<dbReference type="InterPro" id="IPR004358">
    <property type="entry name" value="Sig_transdc_His_kin-like_C"/>
</dbReference>
<dbReference type="InterPro" id="IPR003661">
    <property type="entry name" value="HisK_dim/P_dom"/>
</dbReference>
<sequence>MKSLEPQKIAGFVAIGFLILAFVFFGVNYFSPNLYYSLAISVPVFFAVSFALVNYFINSFIYSKIKPLYQTIYGRDNKEEEVIESSGSDDILSTVNREVVNWMHDRTLEIQELKQMEKYRKEFLGNVSHELKTPIFNIQGYILTLLDGGIEDPNINMRYLTRTEKSIDRMIGIIEDLESISKLEAGELELHPEVFNLHQLIDDVFELQEIRASKRRIKLSYGEGGGNQHFVMADKQRIFQVVSNLVVNSINYGRNGGTTEVSFFNMDNRILVEVKDTGIGIAEESLPRIFERFYRADKSRSREEGGTGLGLAIVKHLIEAHGQRINVRSTIGQGTVFSFTLEKAN</sequence>
<keyword evidence="7" id="KW-0472">Membrane</keyword>
<keyword evidence="4" id="KW-0808">Transferase</keyword>
<dbReference type="InterPro" id="IPR036890">
    <property type="entry name" value="HATPase_C_sf"/>
</dbReference>
<keyword evidence="7" id="KW-1133">Transmembrane helix</keyword>
<dbReference type="PANTHER" id="PTHR45453:SF1">
    <property type="entry name" value="PHOSPHATE REGULON SENSOR PROTEIN PHOR"/>
    <property type="match status" value="1"/>
</dbReference>
<keyword evidence="10" id="KW-1185">Reference proteome</keyword>
<feature type="transmembrane region" description="Helical" evidence="7">
    <location>
        <begin position="36"/>
        <end position="57"/>
    </location>
</feature>
<dbReference type="PRINTS" id="PR00344">
    <property type="entry name" value="BCTRLSENSOR"/>
</dbReference>
<comment type="caution">
    <text evidence="9">The sequence shown here is derived from an EMBL/GenBank/DDBJ whole genome shotgun (WGS) entry which is preliminary data.</text>
</comment>
<reference evidence="9 10" key="1">
    <citation type="submission" date="2021-01" db="EMBL/GenBank/DDBJ databases">
        <title>Carboxyliciviraga sp.nov., isolated from coastal sediments.</title>
        <authorList>
            <person name="Lu D."/>
            <person name="Zhang T."/>
        </authorList>
    </citation>
    <scope>NUCLEOTIDE SEQUENCE [LARGE SCALE GENOMIC DNA]</scope>
    <source>
        <strain evidence="9 10">N1Y132</strain>
    </source>
</reference>
<dbReference type="Gene3D" id="3.30.565.10">
    <property type="entry name" value="Histidine kinase-like ATPase, C-terminal domain"/>
    <property type="match status" value="1"/>
</dbReference>
<dbReference type="EC" id="2.7.13.3" evidence="2"/>
<evidence type="ECO:0000256" key="3">
    <source>
        <dbReference type="ARBA" id="ARBA00022553"/>
    </source>
</evidence>
<evidence type="ECO:0000256" key="4">
    <source>
        <dbReference type="ARBA" id="ARBA00022679"/>
    </source>
</evidence>
<dbReference type="PANTHER" id="PTHR45453">
    <property type="entry name" value="PHOSPHATE REGULON SENSOR PROTEIN PHOR"/>
    <property type="match status" value="1"/>
</dbReference>
<dbReference type="InterPro" id="IPR003594">
    <property type="entry name" value="HATPase_dom"/>
</dbReference>
<accession>A0ABS1HMT5</accession>
<evidence type="ECO:0000259" key="8">
    <source>
        <dbReference type="PROSITE" id="PS50109"/>
    </source>
</evidence>
<dbReference type="SUPFAM" id="SSF55874">
    <property type="entry name" value="ATPase domain of HSP90 chaperone/DNA topoisomerase II/histidine kinase"/>
    <property type="match status" value="1"/>
</dbReference>
<evidence type="ECO:0000256" key="7">
    <source>
        <dbReference type="SAM" id="Phobius"/>
    </source>
</evidence>
<feature type="domain" description="Histidine kinase" evidence="8">
    <location>
        <begin position="126"/>
        <end position="345"/>
    </location>
</feature>
<feature type="transmembrane region" description="Helical" evidence="7">
    <location>
        <begin position="9"/>
        <end position="30"/>
    </location>
</feature>
<dbReference type="InterPro" id="IPR005467">
    <property type="entry name" value="His_kinase_dom"/>
</dbReference>
<dbReference type="EMBL" id="JAENRR010000046">
    <property type="protein sequence ID" value="MBK3518941.1"/>
    <property type="molecule type" value="Genomic_DNA"/>
</dbReference>
<protein>
    <recommendedName>
        <fullName evidence="2">histidine kinase</fullName>
        <ecNumber evidence="2">2.7.13.3</ecNumber>
    </recommendedName>
</protein>
<dbReference type="Proteomes" id="UP000605676">
    <property type="component" value="Unassembled WGS sequence"/>
</dbReference>
<dbReference type="SMART" id="SM00387">
    <property type="entry name" value="HATPase_c"/>
    <property type="match status" value="1"/>
</dbReference>
<dbReference type="Pfam" id="PF02518">
    <property type="entry name" value="HATPase_c"/>
    <property type="match status" value="1"/>
</dbReference>
<dbReference type="GO" id="GO:0016301">
    <property type="term" value="F:kinase activity"/>
    <property type="evidence" value="ECO:0007669"/>
    <property type="project" value="UniProtKB-KW"/>
</dbReference>
<dbReference type="CDD" id="cd00082">
    <property type="entry name" value="HisKA"/>
    <property type="match status" value="1"/>
</dbReference>
<dbReference type="PROSITE" id="PS50109">
    <property type="entry name" value="HIS_KIN"/>
    <property type="match status" value="1"/>
</dbReference>
<evidence type="ECO:0000256" key="1">
    <source>
        <dbReference type="ARBA" id="ARBA00000085"/>
    </source>
</evidence>
<dbReference type="CDD" id="cd00075">
    <property type="entry name" value="HATPase"/>
    <property type="match status" value="1"/>
</dbReference>
<organism evidence="9 10">
    <name type="scientific">Carboxylicivirga marina</name>
    <dbReference type="NCBI Taxonomy" id="2800988"/>
    <lineage>
        <taxon>Bacteria</taxon>
        <taxon>Pseudomonadati</taxon>
        <taxon>Bacteroidota</taxon>
        <taxon>Bacteroidia</taxon>
        <taxon>Marinilabiliales</taxon>
        <taxon>Marinilabiliaceae</taxon>
        <taxon>Carboxylicivirga</taxon>
    </lineage>
</organism>
<evidence type="ECO:0000313" key="10">
    <source>
        <dbReference type="Proteomes" id="UP000605676"/>
    </source>
</evidence>
<keyword evidence="5 9" id="KW-0418">Kinase</keyword>
<dbReference type="InterPro" id="IPR036097">
    <property type="entry name" value="HisK_dim/P_sf"/>
</dbReference>
<evidence type="ECO:0000256" key="5">
    <source>
        <dbReference type="ARBA" id="ARBA00022777"/>
    </source>
</evidence>
<dbReference type="Pfam" id="PF00512">
    <property type="entry name" value="HisKA"/>
    <property type="match status" value="1"/>
</dbReference>
<comment type="catalytic activity">
    <reaction evidence="1">
        <text>ATP + protein L-histidine = ADP + protein N-phospho-L-histidine.</text>
        <dbReference type="EC" id="2.7.13.3"/>
    </reaction>
</comment>
<name>A0ABS1HMT5_9BACT</name>
<gene>
    <name evidence="9" type="ORF">JIV24_16460</name>
</gene>
<dbReference type="SMART" id="SM00388">
    <property type="entry name" value="HisKA"/>
    <property type="match status" value="1"/>
</dbReference>
<proteinExistence type="predicted"/>
<dbReference type="Gene3D" id="1.10.287.130">
    <property type="match status" value="1"/>
</dbReference>
<keyword evidence="6" id="KW-0902">Two-component regulatory system</keyword>
<keyword evidence="7" id="KW-0812">Transmembrane</keyword>
<keyword evidence="3" id="KW-0597">Phosphoprotein</keyword>
<evidence type="ECO:0000256" key="6">
    <source>
        <dbReference type="ARBA" id="ARBA00023012"/>
    </source>
</evidence>
<evidence type="ECO:0000256" key="2">
    <source>
        <dbReference type="ARBA" id="ARBA00012438"/>
    </source>
</evidence>
<evidence type="ECO:0000313" key="9">
    <source>
        <dbReference type="EMBL" id="MBK3518941.1"/>
    </source>
</evidence>